<comment type="caution">
    <text evidence="2">The sequence shown here is derived from an EMBL/GenBank/DDBJ whole genome shotgun (WGS) entry which is preliminary data.</text>
</comment>
<name>A0A5A9N3A3_9TELE</name>
<feature type="compositionally biased region" description="Polar residues" evidence="1">
    <location>
        <begin position="1"/>
        <end position="21"/>
    </location>
</feature>
<evidence type="ECO:0000313" key="3">
    <source>
        <dbReference type="Proteomes" id="UP000324632"/>
    </source>
</evidence>
<reference evidence="2 3" key="1">
    <citation type="journal article" date="2019" name="Mol. Ecol. Resour.">
        <title>Chromosome-level genome assembly of Triplophysa tibetana, a fish adapted to the harsh high-altitude environment of the Tibetan Plateau.</title>
        <authorList>
            <person name="Yang X."/>
            <person name="Liu H."/>
            <person name="Ma Z."/>
            <person name="Zou Y."/>
            <person name="Zou M."/>
            <person name="Mao Y."/>
            <person name="Li X."/>
            <person name="Wang H."/>
            <person name="Chen T."/>
            <person name="Wang W."/>
            <person name="Yang R."/>
        </authorList>
    </citation>
    <scope>NUCLEOTIDE SEQUENCE [LARGE SCALE GENOMIC DNA]</scope>
    <source>
        <strain evidence="2">TTIB1903HZAU</strain>
        <tissue evidence="2">Muscle</tissue>
    </source>
</reference>
<feature type="region of interest" description="Disordered" evidence="1">
    <location>
        <begin position="1"/>
        <end position="69"/>
    </location>
</feature>
<sequence length="142" mass="14767">MATAESRTSSLGGILDSNNGPNVGIGSQGSFSGSGPSHSSGKTRRSAGENSEWRRKVKSVDLDTCESGTASGASAFLRQSLTESHRSSDHLSDSAQEWMKRSLRISAAESSSTGHATVDLNTAHNSGCGGLELMLDKITPPE</sequence>
<proteinExistence type="predicted"/>
<dbReference type="EMBL" id="SOYY01000023">
    <property type="protein sequence ID" value="KAA0703625.1"/>
    <property type="molecule type" value="Genomic_DNA"/>
</dbReference>
<organism evidence="2 3">
    <name type="scientific">Triplophysa tibetana</name>
    <dbReference type="NCBI Taxonomy" id="1572043"/>
    <lineage>
        <taxon>Eukaryota</taxon>
        <taxon>Metazoa</taxon>
        <taxon>Chordata</taxon>
        <taxon>Craniata</taxon>
        <taxon>Vertebrata</taxon>
        <taxon>Euteleostomi</taxon>
        <taxon>Actinopterygii</taxon>
        <taxon>Neopterygii</taxon>
        <taxon>Teleostei</taxon>
        <taxon>Ostariophysi</taxon>
        <taxon>Cypriniformes</taxon>
        <taxon>Nemacheilidae</taxon>
        <taxon>Triplophysa</taxon>
    </lineage>
</organism>
<evidence type="ECO:0000313" key="2">
    <source>
        <dbReference type="EMBL" id="KAA0703625.1"/>
    </source>
</evidence>
<keyword evidence="3" id="KW-1185">Reference proteome</keyword>
<accession>A0A5A9N3A3</accession>
<feature type="compositionally biased region" description="Polar residues" evidence="1">
    <location>
        <begin position="110"/>
        <end position="125"/>
    </location>
</feature>
<gene>
    <name evidence="2" type="ORF">E1301_Tti015529</name>
</gene>
<dbReference type="AlphaFoldDB" id="A0A5A9N3A3"/>
<evidence type="ECO:0000256" key="1">
    <source>
        <dbReference type="SAM" id="MobiDB-lite"/>
    </source>
</evidence>
<feature type="compositionally biased region" description="Basic and acidic residues" evidence="1">
    <location>
        <begin position="51"/>
        <end position="61"/>
    </location>
</feature>
<protein>
    <submittedName>
        <fullName evidence="2">Uncharacterized protein</fullName>
    </submittedName>
</protein>
<feature type="compositionally biased region" description="Low complexity" evidence="1">
    <location>
        <begin position="24"/>
        <end position="40"/>
    </location>
</feature>
<dbReference type="Proteomes" id="UP000324632">
    <property type="component" value="Chromosome 23"/>
</dbReference>
<feature type="region of interest" description="Disordered" evidence="1">
    <location>
        <begin position="110"/>
        <end position="142"/>
    </location>
</feature>